<dbReference type="PANTHER" id="PTHR24221:SF610">
    <property type="entry name" value="ABC TRANSPORTER B FAMILY MEMBER 6"/>
    <property type="match status" value="1"/>
</dbReference>
<evidence type="ECO:0000313" key="12">
    <source>
        <dbReference type="Proteomes" id="UP000178870"/>
    </source>
</evidence>
<keyword evidence="2" id="KW-0813">Transport</keyword>
<reference evidence="11 12" key="1">
    <citation type="journal article" date="2016" name="Nat. Commun.">
        <title>Thousands of microbial genomes shed light on interconnected biogeochemical processes in an aquifer system.</title>
        <authorList>
            <person name="Anantharaman K."/>
            <person name="Brown C.T."/>
            <person name="Hug L.A."/>
            <person name="Sharon I."/>
            <person name="Castelle C.J."/>
            <person name="Probst A.J."/>
            <person name="Thomas B.C."/>
            <person name="Singh A."/>
            <person name="Wilkins M.J."/>
            <person name="Karaoz U."/>
            <person name="Brodie E.L."/>
            <person name="Williams K.H."/>
            <person name="Hubbard S.S."/>
            <person name="Banfield J.F."/>
        </authorList>
    </citation>
    <scope>NUCLEOTIDE SEQUENCE [LARGE SCALE GENOMIC DNA]</scope>
</reference>
<keyword evidence="6 8" id="KW-1133">Transmembrane helix</keyword>
<dbReference type="SUPFAM" id="SSF52540">
    <property type="entry name" value="P-loop containing nucleoside triphosphate hydrolases"/>
    <property type="match status" value="1"/>
</dbReference>
<dbReference type="FunFam" id="3.40.50.300:FF:000287">
    <property type="entry name" value="Multidrug ABC transporter ATP-binding protein"/>
    <property type="match status" value="1"/>
</dbReference>
<dbReference type="Pfam" id="PF00664">
    <property type="entry name" value="ABC_membrane"/>
    <property type="match status" value="1"/>
</dbReference>
<evidence type="ECO:0000256" key="1">
    <source>
        <dbReference type="ARBA" id="ARBA00004651"/>
    </source>
</evidence>
<protein>
    <recommendedName>
        <fullName evidence="13">ABC transporter ATP-binding protein</fullName>
    </recommendedName>
</protein>
<dbReference type="SUPFAM" id="SSF90123">
    <property type="entry name" value="ABC transporter transmembrane region"/>
    <property type="match status" value="1"/>
</dbReference>
<dbReference type="InterPro" id="IPR027417">
    <property type="entry name" value="P-loop_NTPase"/>
</dbReference>
<evidence type="ECO:0000256" key="8">
    <source>
        <dbReference type="SAM" id="Phobius"/>
    </source>
</evidence>
<feature type="transmembrane region" description="Helical" evidence="8">
    <location>
        <begin position="40"/>
        <end position="58"/>
    </location>
</feature>
<evidence type="ECO:0008006" key="13">
    <source>
        <dbReference type="Google" id="ProtNLM"/>
    </source>
</evidence>
<dbReference type="InterPro" id="IPR039421">
    <property type="entry name" value="Type_1_exporter"/>
</dbReference>
<dbReference type="GO" id="GO:0140359">
    <property type="term" value="F:ABC-type transporter activity"/>
    <property type="evidence" value="ECO:0007669"/>
    <property type="project" value="InterPro"/>
</dbReference>
<dbReference type="InterPro" id="IPR036640">
    <property type="entry name" value="ABC1_TM_sf"/>
</dbReference>
<dbReference type="EMBL" id="MGGP01000012">
    <property type="protein sequence ID" value="OGM32854.1"/>
    <property type="molecule type" value="Genomic_DNA"/>
</dbReference>
<feature type="domain" description="ABC transporter" evidence="9">
    <location>
        <begin position="358"/>
        <end position="593"/>
    </location>
</feature>
<evidence type="ECO:0000256" key="2">
    <source>
        <dbReference type="ARBA" id="ARBA00022448"/>
    </source>
</evidence>
<evidence type="ECO:0000256" key="6">
    <source>
        <dbReference type="ARBA" id="ARBA00022989"/>
    </source>
</evidence>
<dbReference type="InterPro" id="IPR003439">
    <property type="entry name" value="ABC_transporter-like_ATP-bd"/>
</dbReference>
<dbReference type="Gene3D" id="3.40.50.300">
    <property type="entry name" value="P-loop containing nucleotide triphosphate hydrolases"/>
    <property type="match status" value="1"/>
</dbReference>
<dbReference type="Gene3D" id="1.20.1560.10">
    <property type="entry name" value="ABC transporter type 1, transmembrane domain"/>
    <property type="match status" value="1"/>
</dbReference>
<dbReference type="InterPro" id="IPR017871">
    <property type="entry name" value="ABC_transporter-like_CS"/>
</dbReference>
<keyword evidence="3 8" id="KW-0812">Transmembrane</keyword>
<dbReference type="PROSITE" id="PS00211">
    <property type="entry name" value="ABC_TRANSPORTER_1"/>
    <property type="match status" value="1"/>
</dbReference>
<proteinExistence type="predicted"/>
<comment type="subcellular location">
    <subcellularLocation>
        <location evidence="1">Cell membrane</location>
        <topology evidence="1">Multi-pass membrane protein</topology>
    </subcellularLocation>
</comment>
<feature type="transmembrane region" description="Helical" evidence="8">
    <location>
        <begin position="264"/>
        <end position="289"/>
    </location>
</feature>
<dbReference type="SMART" id="SM00382">
    <property type="entry name" value="AAA"/>
    <property type="match status" value="1"/>
</dbReference>
<evidence type="ECO:0000259" key="10">
    <source>
        <dbReference type="PROSITE" id="PS50929"/>
    </source>
</evidence>
<dbReference type="Proteomes" id="UP000178870">
    <property type="component" value="Unassembled WGS sequence"/>
</dbReference>
<name>A0A1F7Z077_9BACT</name>
<feature type="transmembrane region" description="Helical" evidence="8">
    <location>
        <begin position="152"/>
        <end position="173"/>
    </location>
</feature>
<organism evidence="11 12">
    <name type="scientific">Candidatus Woesebacteria bacterium RIFCSPHIGHO2_01_FULL_44_21</name>
    <dbReference type="NCBI Taxonomy" id="1802503"/>
    <lineage>
        <taxon>Bacteria</taxon>
        <taxon>Candidatus Woeseibacteriota</taxon>
    </lineage>
</organism>
<dbReference type="PROSITE" id="PS50893">
    <property type="entry name" value="ABC_TRANSPORTER_2"/>
    <property type="match status" value="1"/>
</dbReference>
<comment type="caution">
    <text evidence="11">The sequence shown here is derived from an EMBL/GenBank/DDBJ whole genome shotgun (WGS) entry which is preliminary data.</text>
</comment>
<keyword evidence="5" id="KW-0067">ATP-binding</keyword>
<dbReference type="InterPro" id="IPR003593">
    <property type="entry name" value="AAA+_ATPase"/>
</dbReference>
<dbReference type="Pfam" id="PF00005">
    <property type="entry name" value="ABC_tran"/>
    <property type="match status" value="1"/>
</dbReference>
<dbReference type="PANTHER" id="PTHR24221">
    <property type="entry name" value="ATP-BINDING CASSETTE SUB-FAMILY B"/>
    <property type="match status" value="1"/>
</dbReference>
<keyword evidence="4" id="KW-0547">Nucleotide-binding</keyword>
<evidence type="ECO:0000256" key="4">
    <source>
        <dbReference type="ARBA" id="ARBA00022741"/>
    </source>
</evidence>
<accession>A0A1F7Z077</accession>
<evidence type="ECO:0000256" key="5">
    <source>
        <dbReference type="ARBA" id="ARBA00022840"/>
    </source>
</evidence>
<dbReference type="InterPro" id="IPR011527">
    <property type="entry name" value="ABC1_TM_dom"/>
</dbReference>
<dbReference type="AlphaFoldDB" id="A0A1F7Z077"/>
<evidence type="ECO:0000259" key="9">
    <source>
        <dbReference type="PROSITE" id="PS50893"/>
    </source>
</evidence>
<evidence type="ECO:0000313" key="11">
    <source>
        <dbReference type="EMBL" id="OGM32854.1"/>
    </source>
</evidence>
<dbReference type="GO" id="GO:0005524">
    <property type="term" value="F:ATP binding"/>
    <property type="evidence" value="ECO:0007669"/>
    <property type="project" value="UniProtKB-KW"/>
</dbReference>
<feature type="domain" description="ABC transmembrane type-1" evidence="10">
    <location>
        <begin position="44"/>
        <end position="324"/>
    </location>
</feature>
<dbReference type="PROSITE" id="PS50929">
    <property type="entry name" value="ABC_TM1F"/>
    <property type="match status" value="1"/>
</dbReference>
<evidence type="ECO:0000256" key="3">
    <source>
        <dbReference type="ARBA" id="ARBA00022692"/>
    </source>
</evidence>
<feature type="transmembrane region" description="Helical" evidence="8">
    <location>
        <begin position="78"/>
        <end position="100"/>
    </location>
</feature>
<dbReference type="GO" id="GO:0016887">
    <property type="term" value="F:ATP hydrolysis activity"/>
    <property type="evidence" value="ECO:0007669"/>
    <property type="project" value="InterPro"/>
</dbReference>
<dbReference type="GO" id="GO:0005886">
    <property type="term" value="C:plasma membrane"/>
    <property type="evidence" value="ECO:0007669"/>
    <property type="project" value="UniProtKB-SubCell"/>
</dbReference>
<feature type="transmembrane region" description="Helical" evidence="8">
    <location>
        <begin position="179"/>
        <end position="200"/>
    </location>
</feature>
<gene>
    <name evidence="11" type="ORF">A2803_05985</name>
</gene>
<sequence>MLAFCMKARLGPLTKQFAGHFPLMLNILRVYYRYLARRRFIFGLVLLLIVVSAILHSLTPYFYKLFVDKLPDLNEQVLINILVVYVIVRLVATGLSALTFQLGDLLLIDAASDTRIDVFKKVHDLDFAFHASKSTGSLISAVKRGDGSYFNLFHAIHFRIFWVVIEFFVMFFFLSALDIRIGLSIGTSVFALLLTIKFIIGKNIRIRTLFNRAEDDVSDVIVDNFVNFETVKLFAKENWERARLQNVFGPWKKHLWDYGISFRYFDLSVGGIMTVGIFITLFLSLRLALNNEITIGDFVLVAGFTASFYPQIFDLVFALRDIAKNFVDMERYFGLLDENILVKDSENPLNFTQVKGEIIFDNVYFSYKGGQKNALKGVSLTIRQGQSIALVGRSGGGKTTMVKALMRFYDLDSGKIEIDDIDISKVTKQELRSHMGVVPQEPILFNNTIGYNIKYGSPEATNKELIAAAKMANIHDFIETMPKGYNTNVGERGIKLSGGQKQRVAIARMILADPDIIIFDEATSHLDSESEKLIQDAFWRASKNKTTIIIAHRLSTVMKADKIVVMSKGKIKEIGTHGELLDKEGSLYKYLWDLQTKAH</sequence>
<keyword evidence="7 8" id="KW-0472">Membrane</keyword>
<evidence type="ECO:0000256" key="7">
    <source>
        <dbReference type="ARBA" id="ARBA00023136"/>
    </source>
</evidence>